<dbReference type="Pfam" id="PF00732">
    <property type="entry name" value="GMC_oxred_N"/>
    <property type="match status" value="1"/>
</dbReference>
<dbReference type="PANTHER" id="PTHR11552">
    <property type="entry name" value="GLUCOSE-METHANOL-CHOLINE GMC OXIDOREDUCTASE"/>
    <property type="match status" value="1"/>
</dbReference>
<reference evidence="8 9" key="1">
    <citation type="submission" date="2024-03" db="EMBL/GenBank/DDBJ databases">
        <title>The genome assembly and annotation of the cricket Gryllus longicercus Weissman &amp; Gray.</title>
        <authorList>
            <person name="Szrajer S."/>
            <person name="Gray D."/>
            <person name="Ylla G."/>
        </authorList>
    </citation>
    <scope>NUCLEOTIDE SEQUENCE [LARGE SCALE GENOMIC DNA]</scope>
    <source>
        <strain evidence="8">DAG 2021-001</strain>
        <tissue evidence="8">Whole body minus gut</tissue>
    </source>
</reference>
<proteinExistence type="inferred from homology"/>
<keyword evidence="9" id="KW-1185">Reference proteome</keyword>
<dbReference type="PROSITE" id="PS00624">
    <property type="entry name" value="GMC_OXRED_2"/>
    <property type="match status" value="1"/>
</dbReference>
<dbReference type="Gene3D" id="3.50.50.60">
    <property type="entry name" value="FAD/NAD(P)-binding domain"/>
    <property type="match status" value="1"/>
</dbReference>
<dbReference type="PIRSF" id="PIRSF000137">
    <property type="entry name" value="Alcohol_oxidase"/>
    <property type="match status" value="1"/>
</dbReference>
<dbReference type="InterPro" id="IPR000172">
    <property type="entry name" value="GMC_OxRdtase_N"/>
</dbReference>
<dbReference type="AlphaFoldDB" id="A0AAN9VRG2"/>
<keyword evidence="3" id="KW-0285">Flavoprotein</keyword>
<dbReference type="InterPro" id="IPR007867">
    <property type="entry name" value="GMC_OxRtase_C"/>
</dbReference>
<name>A0AAN9VRG2_9ORTH</name>
<dbReference type="Gene3D" id="3.30.560.10">
    <property type="entry name" value="Glucose Oxidase, domain 3"/>
    <property type="match status" value="1"/>
</dbReference>
<evidence type="ECO:0000256" key="1">
    <source>
        <dbReference type="ARBA" id="ARBA00001974"/>
    </source>
</evidence>
<feature type="active site" description="Proton acceptor" evidence="5">
    <location>
        <position position="552"/>
    </location>
</feature>
<evidence type="ECO:0000313" key="8">
    <source>
        <dbReference type="EMBL" id="KAK7868838.1"/>
    </source>
</evidence>
<evidence type="ECO:0000313" key="9">
    <source>
        <dbReference type="Proteomes" id="UP001378592"/>
    </source>
</evidence>
<comment type="caution">
    <text evidence="8">The sequence shown here is derived from an EMBL/GenBank/DDBJ whole genome shotgun (WGS) entry which is preliminary data.</text>
</comment>
<evidence type="ECO:0000256" key="5">
    <source>
        <dbReference type="PIRSR" id="PIRSR000137-1"/>
    </source>
</evidence>
<evidence type="ECO:0000256" key="3">
    <source>
        <dbReference type="ARBA" id="ARBA00022630"/>
    </source>
</evidence>
<gene>
    <name evidence="8" type="ORF">R5R35_003671</name>
</gene>
<keyword evidence="4 6" id="KW-0274">FAD</keyword>
<sequence>MDVIELEREFMNAPNDDYSGREHFDFLEVGAGAAGSVLANRLSECGRYSVLLLEAGADETASMAVPGMATLQRFASDWNYTTEPMPAGCPLGPTGRCLYPRGKVMGGSTVTNAMMYVRGHPADYDEWERLGNAGWGYRHVLPYFRKSENVQIPELRSSPYHGTEGPLPISYSPFASRLSDLFLEAAREKGIPQVDYNGQSQMGVSRIQTTTWRGERWSTNRAFLFPTKRRRNLLVRKRALVTRVLLDAAARRAVGVRYERDGASHVATAKREVVLCAGAINTPQLLLLSGVGPSHHLRELGIRVRKDLPVGQNLVDHSFFVGLPIVFNQSVAPSAREVSNDPKNYIDYITNRQGPLSNIGSLEMIYFFQAGQPVSDSAPNMEMLFLQFPPTVNFANSNVNIYQNLTGKHTSLPVLVPLRPASKGNVTLASTDIHDQPKIFPNYFGEEEDVKNAVEGLKKMLELFQTQAFQKVGTKLFDEKLPSCESYEFATDEYWACALKRFSLTIYHPCCTCRMGRKKDPSSVVDPDLRVKGINNLRVVDASVFPTMVSGHLEAPTLMVAEKSADMILNSASKGIRKPK</sequence>
<comment type="cofactor">
    <cofactor evidence="1 6">
        <name>FAD</name>
        <dbReference type="ChEBI" id="CHEBI:57692"/>
    </cofactor>
</comment>
<dbReference type="InterPro" id="IPR036188">
    <property type="entry name" value="FAD/NAD-bd_sf"/>
</dbReference>
<feature type="binding site" evidence="6">
    <location>
        <position position="104"/>
    </location>
    <ligand>
        <name>FAD</name>
        <dbReference type="ChEBI" id="CHEBI:57692"/>
    </ligand>
</feature>
<dbReference type="SUPFAM" id="SSF51905">
    <property type="entry name" value="FAD/NAD(P)-binding domain"/>
    <property type="match status" value="1"/>
</dbReference>
<evidence type="ECO:0000259" key="7">
    <source>
        <dbReference type="PROSITE" id="PS00624"/>
    </source>
</evidence>
<feature type="binding site" evidence="6">
    <location>
        <position position="241"/>
    </location>
    <ligand>
        <name>FAD</name>
        <dbReference type="ChEBI" id="CHEBI:57692"/>
    </ligand>
</feature>
<feature type="domain" description="Glucose-methanol-choline oxidoreductase N-terminal" evidence="7">
    <location>
        <begin position="278"/>
        <end position="292"/>
    </location>
</feature>
<dbReference type="GO" id="GO:0016614">
    <property type="term" value="F:oxidoreductase activity, acting on CH-OH group of donors"/>
    <property type="evidence" value="ECO:0007669"/>
    <property type="project" value="InterPro"/>
</dbReference>
<dbReference type="GO" id="GO:0050660">
    <property type="term" value="F:flavin adenine dinucleotide binding"/>
    <property type="evidence" value="ECO:0007669"/>
    <property type="project" value="InterPro"/>
</dbReference>
<protein>
    <recommendedName>
        <fullName evidence="7">Glucose-methanol-choline oxidoreductase N-terminal domain-containing protein</fullName>
    </recommendedName>
</protein>
<comment type="similarity">
    <text evidence="2">Belongs to the GMC oxidoreductase family.</text>
</comment>
<evidence type="ECO:0000256" key="6">
    <source>
        <dbReference type="PIRSR" id="PIRSR000137-2"/>
    </source>
</evidence>
<dbReference type="PANTHER" id="PTHR11552:SF147">
    <property type="entry name" value="CHOLINE DEHYDROGENASE, MITOCHONDRIAL"/>
    <property type="match status" value="1"/>
</dbReference>
<evidence type="ECO:0000256" key="2">
    <source>
        <dbReference type="ARBA" id="ARBA00010790"/>
    </source>
</evidence>
<dbReference type="Proteomes" id="UP001378592">
    <property type="component" value="Unassembled WGS sequence"/>
</dbReference>
<dbReference type="Pfam" id="PF05199">
    <property type="entry name" value="GMC_oxred_C"/>
    <property type="match status" value="1"/>
</dbReference>
<dbReference type="EMBL" id="JAZDUA010000086">
    <property type="protein sequence ID" value="KAK7868838.1"/>
    <property type="molecule type" value="Genomic_DNA"/>
</dbReference>
<evidence type="ECO:0000256" key="4">
    <source>
        <dbReference type="ARBA" id="ARBA00022827"/>
    </source>
</evidence>
<dbReference type="InterPro" id="IPR012132">
    <property type="entry name" value="GMC_OxRdtase"/>
</dbReference>
<feature type="active site" description="Proton donor" evidence="5">
    <location>
        <position position="508"/>
    </location>
</feature>
<dbReference type="SUPFAM" id="SSF54373">
    <property type="entry name" value="FAD-linked reductases, C-terminal domain"/>
    <property type="match status" value="1"/>
</dbReference>
<organism evidence="8 9">
    <name type="scientific">Gryllus longicercus</name>
    <dbReference type="NCBI Taxonomy" id="2509291"/>
    <lineage>
        <taxon>Eukaryota</taxon>
        <taxon>Metazoa</taxon>
        <taxon>Ecdysozoa</taxon>
        <taxon>Arthropoda</taxon>
        <taxon>Hexapoda</taxon>
        <taxon>Insecta</taxon>
        <taxon>Pterygota</taxon>
        <taxon>Neoptera</taxon>
        <taxon>Polyneoptera</taxon>
        <taxon>Orthoptera</taxon>
        <taxon>Ensifera</taxon>
        <taxon>Gryllidea</taxon>
        <taxon>Grylloidea</taxon>
        <taxon>Gryllidae</taxon>
        <taxon>Gryllinae</taxon>
        <taxon>Gryllus</taxon>
    </lineage>
</organism>
<accession>A0AAN9VRG2</accession>